<feature type="non-terminal residue" evidence="1">
    <location>
        <position position="41"/>
    </location>
</feature>
<evidence type="ECO:0000313" key="1">
    <source>
        <dbReference type="EMBL" id="SDH47255.1"/>
    </source>
</evidence>
<dbReference type="InterPro" id="IPR002514">
    <property type="entry name" value="Transposase_8"/>
</dbReference>
<accession>A0A1G8CP74</accession>
<dbReference type="SUPFAM" id="SSF48295">
    <property type="entry name" value="TrpR-like"/>
    <property type="match status" value="1"/>
</dbReference>
<dbReference type="GO" id="GO:0004803">
    <property type="term" value="F:transposase activity"/>
    <property type="evidence" value="ECO:0007669"/>
    <property type="project" value="InterPro"/>
</dbReference>
<protein>
    <submittedName>
        <fullName evidence="1">Transposase</fullName>
    </submittedName>
</protein>
<dbReference type="InterPro" id="IPR010921">
    <property type="entry name" value="Trp_repressor/repl_initiator"/>
</dbReference>
<dbReference type="Proteomes" id="UP000199623">
    <property type="component" value="Unassembled WGS sequence"/>
</dbReference>
<reference evidence="2" key="1">
    <citation type="submission" date="2016-10" db="EMBL/GenBank/DDBJ databases">
        <authorList>
            <person name="Varghese N."/>
            <person name="Submissions S."/>
        </authorList>
    </citation>
    <scope>NUCLEOTIDE SEQUENCE [LARGE SCALE GENOMIC DNA]</scope>
    <source>
        <strain evidence="2">CGMCC 4.3506</strain>
    </source>
</reference>
<dbReference type="OrthoDB" id="3267704at2"/>
<dbReference type="InterPro" id="IPR036388">
    <property type="entry name" value="WH-like_DNA-bd_sf"/>
</dbReference>
<dbReference type="GO" id="GO:0043565">
    <property type="term" value="F:sequence-specific DNA binding"/>
    <property type="evidence" value="ECO:0007669"/>
    <property type="project" value="InterPro"/>
</dbReference>
<name>A0A1G8CP74_9PSEU</name>
<organism evidence="1 2">
    <name type="scientific">Lentzea fradiae</name>
    <dbReference type="NCBI Taxonomy" id="200378"/>
    <lineage>
        <taxon>Bacteria</taxon>
        <taxon>Bacillati</taxon>
        <taxon>Actinomycetota</taxon>
        <taxon>Actinomycetes</taxon>
        <taxon>Pseudonocardiales</taxon>
        <taxon>Pseudonocardiaceae</taxon>
        <taxon>Lentzea</taxon>
    </lineage>
</organism>
<sequence length="41" mass="4822">MDKPDRRSFTFEFKLEVVRRYVSGEATALELAREHDLSPPK</sequence>
<evidence type="ECO:0000313" key="2">
    <source>
        <dbReference type="Proteomes" id="UP000199623"/>
    </source>
</evidence>
<dbReference type="GO" id="GO:0006313">
    <property type="term" value="P:DNA transposition"/>
    <property type="evidence" value="ECO:0007669"/>
    <property type="project" value="InterPro"/>
</dbReference>
<dbReference type="Gene3D" id="1.10.10.10">
    <property type="entry name" value="Winged helix-like DNA-binding domain superfamily/Winged helix DNA-binding domain"/>
    <property type="match status" value="1"/>
</dbReference>
<dbReference type="EMBL" id="FNCC01000023">
    <property type="protein sequence ID" value="SDH47255.1"/>
    <property type="molecule type" value="Genomic_DNA"/>
</dbReference>
<proteinExistence type="predicted"/>
<dbReference type="RefSeq" id="WP_143036179.1">
    <property type="nucleotide sequence ID" value="NZ_FNCC01000023.1"/>
</dbReference>
<dbReference type="AlphaFoldDB" id="A0A1G8CP74"/>
<gene>
    <name evidence="1" type="ORF">SAMN05216553_12358</name>
</gene>
<keyword evidence="2" id="KW-1185">Reference proteome</keyword>
<dbReference type="Pfam" id="PF01527">
    <property type="entry name" value="HTH_Tnp_1"/>
    <property type="match status" value="1"/>
</dbReference>